<organism evidence="2 3">
    <name type="scientific">Protopolystoma xenopodis</name>
    <dbReference type="NCBI Taxonomy" id="117903"/>
    <lineage>
        <taxon>Eukaryota</taxon>
        <taxon>Metazoa</taxon>
        <taxon>Spiralia</taxon>
        <taxon>Lophotrochozoa</taxon>
        <taxon>Platyhelminthes</taxon>
        <taxon>Monogenea</taxon>
        <taxon>Polyopisthocotylea</taxon>
        <taxon>Polystomatidea</taxon>
        <taxon>Polystomatidae</taxon>
        <taxon>Protopolystoma</taxon>
    </lineage>
</organism>
<proteinExistence type="predicted"/>
<feature type="compositionally biased region" description="Acidic residues" evidence="1">
    <location>
        <begin position="208"/>
        <end position="220"/>
    </location>
</feature>
<sequence>MEEHKEAMDFDIEDSNVSVNSKSTPNCLRASSHTGPDLLANSDSSSVPEPFVSNDIIHDSVGDRVMTRASTQANVRVATVFGHESDVPVIDCSANGCNGEIENGGQSDALLERRWMSRGTQNVTDSLDNGLAKSSHLESGADRELDFVSIDDQKTSHLHNHDQDQEQLETVAVESVGLNGDDGQLSRDKLIETSALAPNMFSTHLSLGDEEEEDDDDDDEVMRKSAVSNTLNGEICEIQDDQPTTPDISKVSDGQDNLLAASLIHSELSLDEGWCY</sequence>
<accession>A0A3S5B2N6</accession>
<name>A0A3S5B2N6_9PLAT</name>
<evidence type="ECO:0000256" key="1">
    <source>
        <dbReference type="SAM" id="MobiDB-lite"/>
    </source>
</evidence>
<evidence type="ECO:0000313" key="3">
    <source>
        <dbReference type="Proteomes" id="UP000784294"/>
    </source>
</evidence>
<dbReference type="AlphaFoldDB" id="A0A3S5B2N6"/>
<keyword evidence="3" id="KW-1185">Reference proteome</keyword>
<feature type="compositionally biased region" description="Polar residues" evidence="1">
    <location>
        <begin position="15"/>
        <end position="34"/>
    </location>
</feature>
<dbReference type="Proteomes" id="UP000784294">
    <property type="component" value="Unassembled WGS sequence"/>
</dbReference>
<evidence type="ECO:0000313" key="2">
    <source>
        <dbReference type="EMBL" id="VEL34804.1"/>
    </source>
</evidence>
<dbReference type="EMBL" id="CAAALY010248431">
    <property type="protein sequence ID" value="VEL34804.1"/>
    <property type="molecule type" value="Genomic_DNA"/>
</dbReference>
<comment type="caution">
    <text evidence="2">The sequence shown here is derived from an EMBL/GenBank/DDBJ whole genome shotgun (WGS) entry which is preliminary data.</text>
</comment>
<protein>
    <submittedName>
        <fullName evidence="2">Uncharacterized protein</fullName>
    </submittedName>
</protein>
<reference evidence="2" key="1">
    <citation type="submission" date="2018-11" db="EMBL/GenBank/DDBJ databases">
        <authorList>
            <consortium name="Pathogen Informatics"/>
        </authorList>
    </citation>
    <scope>NUCLEOTIDE SEQUENCE</scope>
</reference>
<feature type="region of interest" description="Disordered" evidence="1">
    <location>
        <begin position="203"/>
        <end position="228"/>
    </location>
</feature>
<feature type="region of interest" description="Disordered" evidence="1">
    <location>
        <begin position="1"/>
        <end position="48"/>
    </location>
</feature>
<gene>
    <name evidence="2" type="ORF">PXEA_LOCUS28244</name>
</gene>